<dbReference type="PROSITE" id="PS50850">
    <property type="entry name" value="MFS"/>
    <property type="match status" value="1"/>
</dbReference>
<evidence type="ECO:0000256" key="1">
    <source>
        <dbReference type="ARBA" id="ARBA00004429"/>
    </source>
</evidence>
<evidence type="ECO:0000256" key="2">
    <source>
        <dbReference type="ARBA" id="ARBA00022448"/>
    </source>
</evidence>
<feature type="transmembrane region" description="Helical" evidence="8">
    <location>
        <begin position="140"/>
        <end position="158"/>
    </location>
</feature>
<feature type="transmembrane region" description="Helical" evidence="8">
    <location>
        <begin position="199"/>
        <end position="222"/>
    </location>
</feature>
<organism evidence="10 11">
    <name type="scientific">Paenibacillus cisolokensis</name>
    <dbReference type="NCBI Taxonomy" id="1658519"/>
    <lineage>
        <taxon>Bacteria</taxon>
        <taxon>Bacillati</taxon>
        <taxon>Bacillota</taxon>
        <taxon>Bacilli</taxon>
        <taxon>Bacillales</taxon>
        <taxon>Paenibacillaceae</taxon>
        <taxon>Paenibacillus</taxon>
    </lineage>
</organism>
<dbReference type="EMBL" id="BOVJ01000052">
    <property type="protein sequence ID" value="GIQ63052.1"/>
    <property type="molecule type" value="Genomic_DNA"/>
</dbReference>
<accession>A0ABQ4N4H1</accession>
<evidence type="ECO:0000256" key="8">
    <source>
        <dbReference type="SAM" id="Phobius"/>
    </source>
</evidence>
<dbReference type="SUPFAM" id="SSF103473">
    <property type="entry name" value="MFS general substrate transporter"/>
    <property type="match status" value="1"/>
</dbReference>
<protein>
    <recommendedName>
        <fullName evidence="9">Major facilitator superfamily (MFS) profile domain-containing protein</fullName>
    </recommendedName>
</protein>
<keyword evidence="11" id="KW-1185">Reference proteome</keyword>
<evidence type="ECO:0000256" key="6">
    <source>
        <dbReference type="ARBA" id="ARBA00022989"/>
    </source>
</evidence>
<evidence type="ECO:0000256" key="5">
    <source>
        <dbReference type="ARBA" id="ARBA00022692"/>
    </source>
</evidence>
<evidence type="ECO:0000259" key="9">
    <source>
        <dbReference type="PROSITE" id="PS50850"/>
    </source>
</evidence>
<evidence type="ECO:0000256" key="4">
    <source>
        <dbReference type="ARBA" id="ARBA00022519"/>
    </source>
</evidence>
<keyword evidence="6 8" id="KW-1133">Transmembrane helix</keyword>
<feature type="transmembrane region" description="Helical" evidence="8">
    <location>
        <begin position="108"/>
        <end position="128"/>
    </location>
</feature>
<name>A0ABQ4N4H1_9BACL</name>
<feature type="transmembrane region" description="Helical" evidence="8">
    <location>
        <begin position="228"/>
        <end position="247"/>
    </location>
</feature>
<comment type="caution">
    <text evidence="10">The sequence shown here is derived from an EMBL/GenBank/DDBJ whole genome shotgun (WGS) entry which is preliminary data.</text>
</comment>
<keyword evidence="5 8" id="KW-0812">Transmembrane</keyword>
<dbReference type="InterPro" id="IPR024989">
    <property type="entry name" value="MFS_assoc_dom"/>
</dbReference>
<dbReference type="InterPro" id="IPR020846">
    <property type="entry name" value="MFS_dom"/>
</dbReference>
<feature type="transmembrane region" description="Helical" evidence="8">
    <location>
        <begin position="164"/>
        <end position="187"/>
    </location>
</feature>
<evidence type="ECO:0000313" key="11">
    <source>
        <dbReference type="Proteomes" id="UP000680304"/>
    </source>
</evidence>
<feature type="domain" description="Major facilitator superfamily (MFS) profile" evidence="9">
    <location>
        <begin position="6"/>
        <end position="256"/>
    </location>
</feature>
<feature type="transmembrane region" description="Helical" evidence="8">
    <location>
        <begin position="32"/>
        <end position="51"/>
    </location>
</feature>
<dbReference type="InterPro" id="IPR036259">
    <property type="entry name" value="MFS_trans_sf"/>
</dbReference>
<dbReference type="Pfam" id="PF12832">
    <property type="entry name" value="MFS_1_like"/>
    <property type="match status" value="1"/>
</dbReference>
<dbReference type="PANTHER" id="PTHR23522:SF10">
    <property type="entry name" value="3-PHENYLPROPIONIC ACID TRANSPORTER-RELATED"/>
    <property type="match status" value="1"/>
</dbReference>
<evidence type="ECO:0000313" key="10">
    <source>
        <dbReference type="EMBL" id="GIQ63052.1"/>
    </source>
</evidence>
<keyword evidence="2" id="KW-0813">Transport</keyword>
<evidence type="ECO:0000256" key="7">
    <source>
        <dbReference type="ARBA" id="ARBA00023136"/>
    </source>
</evidence>
<dbReference type="PANTHER" id="PTHR23522">
    <property type="entry name" value="BLL5896 PROTEIN"/>
    <property type="match status" value="1"/>
</dbReference>
<keyword evidence="3" id="KW-1003">Cell membrane</keyword>
<evidence type="ECO:0000256" key="3">
    <source>
        <dbReference type="ARBA" id="ARBA00022475"/>
    </source>
</evidence>
<comment type="subcellular location">
    <subcellularLocation>
        <location evidence="1">Cell inner membrane</location>
        <topology evidence="1">Multi-pass membrane protein</topology>
    </subcellularLocation>
</comment>
<sequence length="256" mass="28127">MPFTLVRIFGSLGFASAALLLGLLLKEIGSEWTLAVALATIGITFGLSALLKDYSGSLRKIEFSGFFRIIRQPDLLIFFTLVFIFSVVHRLNEGFLAVMMRQMGASDALVGAAWMISAVSEIPVFYLLGKYGHKFRELPLLFIASLLYALRFLLLGQVRQPEWFVVIQAMHSVTFGIYYATALRYLSGVIPDEYRSSGLAVYTIVWAGFAGIASGIVGGYVYQHFGRGLFFDLGAALALIAAAGFLAKHWADRRAG</sequence>
<dbReference type="Gene3D" id="1.20.1250.20">
    <property type="entry name" value="MFS general substrate transporter like domains"/>
    <property type="match status" value="1"/>
</dbReference>
<proteinExistence type="predicted"/>
<gene>
    <name evidence="10" type="ORF">PACILC2_16200</name>
</gene>
<keyword evidence="7 8" id="KW-0472">Membrane</keyword>
<feature type="transmembrane region" description="Helical" evidence="8">
    <location>
        <begin position="72"/>
        <end position="88"/>
    </location>
</feature>
<dbReference type="Proteomes" id="UP000680304">
    <property type="component" value="Unassembled WGS sequence"/>
</dbReference>
<reference evidence="10 11" key="1">
    <citation type="submission" date="2021-04" db="EMBL/GenBank/DDBJ databases">
        <title>Draft genome sequence of Paenibacillus cisolokensis, LC2-13A.</title>
        <authorList>
            <person name="Uke A."/>
            <person name="Chhe C."/>
            <person name="Baramee S."/>
            <person name="Kosugi A."/>
        </authorList>
    </citation>
    <scope>NUCLEOTIDE SEQUENCE [LARGE SCALE GENOMIC DNA]</scope>
    <source>
        <strain evidence="10 11">LC2-13A</strain>
    </source>
</reference>
<keyword evidence="4" id="KW-0997">Cell inner membrane</keyword>